<name>A0ACC0XII4_9ROSI</name>
<protein>
    <submittedName>
        <fullName evidence="1">Uncharacterized protein</fullName>
    </submittedName>
</protein>
<dbReference type="EMBL" id="CM047747">
    <property type="protein sequence ID" value="KAJ0017557.1"/>
    <property type="molecule type" value="Genomic_DNA"/>
</dbReference>
<dbReference type="Proteomes" id="UP001163603">
    <property type="component" value="Chromosome 12"/>
</dbReference>
<evidence type="ECO:0000313" key="2">
    <source>
        <dbReference type="Proteomes" id="UP001163603"/>
    </source>
</evidence>
<reference evidence="2" key="1">
    <citation type="journal article" date="2023" name="G3 (Bethesda)">
        <title>Genome assembly and association tests identify interacting loci associated with vigor, precocity, and sex in interspecific pistachio rootstocks.</title>
        <authorList>
            <person name="Palmer W."/>
            <person name="Jacygrad E."/>
            <person name="Sagayaradj S."/>
            <person name="Cavanaugh K."/>
            <person name="Han R."/>
            <person name="Bertier L."/>
            <person name="Beede B."/>
            <person name="Kafkas S."/>
            <person name="Golino D."/>
            <person name="Preece J."/>
            <person name="Michelmore R."/>
        </authorList>
    </citation>
    <scope>NUCLEOTIDE SEQUENCE [LARGE SCALE GENOMIC DNA]</scope>
</reference>
<evidence type="ECO:0000313" key="1">
    <source>
        <dbReference type="EMBL" id="KAJ0017557.1"/>
    </source>
</evidence>
<accession>A0ACC0XII4</accession>
<keyword evidence="2" id="KW-1185">Reference proteome</keyword>
<comment type="caution">
    <text evidence="1">The sequence shown here is derived from an EMBL/GenBank/DDBJ whole genome shotgun (WGS) entry which is preliminary data.</text>
</comment>
<proteinExistence type="predicted"/>
<sequence>MATKIKLTNSSLDTLFLITKKGRRGRLIMATNERQIEDGYERSAALAPTVADRQQQIDSRRQRQMGSSRRQRQMATINFLGLVAMVTRSTDGNKVPVPFEPEIKRSSLDSNSANSPWQHIVSGLSATCCLGFEASDKAGGV</sequence>
<gene>
    <name evidence="1" type="ORF">Pint_12200</name>
</gene>
<organism evidence="1 2">
    <name type="scientific">Pistacia integerrima</name>
    <dbReference type="NCBI Taxonomy" id="434235"/>
    <lineage>
        <taxon>Eukaryota</taxon>
        <taxon>Viridiplantae</taxon>
        <taxon>Streptophyta</taxon>
        <taxon>Embryophyta</taxon>
        <taxon>Tracheophyta</taxon>
        <taxon>Spermatophyta</taxon>
        <taxon>Magnoliopsida</taxon>
        <taxon>eudicotyledons</taxon>
        <taxon>Gunneridae</taxon>
        <taxon>Pentapetalae</taxon>
        <taxon>rosids</taxon>
        <taxon>malvids</taxon>
        <taxon>Sapindales</taxon>
        <taxon>Anacardiaceae</taxon>
        <taxon>Pistacia</taxon>
    </lineage>
</organism>